<dbReference type="SUPFAM" id="SSF52313">
    <property type="entry name" value="Ribosomal protein S2"/>
    <property type="match status" value="1"/>
</dbReference>
<feature type="compositionally biased region" description="Low complexity" evidence="5">
    <location>
        <begin position="310"/>
        <end position="329"/>
    </location>
</feature>
<reference evidence="6 7" key="1">
    <citation type="submission" date="2019-09" db="EMBL/GenBank/DDBJ databases">
        <authorList>
            <consortium name="DOE Joint Genome Institute"/>
            <person name="Mondo S.J."/>
            <person name="Navarro-Mendoza M.I."/>
            <person name="Perez-Arques C."/>
            <person name="Panchal S."/>
            <person name="Nicolas F.E."/>
            <person name="Ganguly P."/>
            <person name="Pangilinan J."/>
            <person name="Grigoriev I."/>
            <person name="Heitman J."/>
            <person name="Sanya K."/>
            <person name="Garre V."/>
        </authorList>
    </citation>
    <scope>NUCLEOTIDE SEQUENCE [LARGE SCALE GENOMIC DNA]</scope>
    <source>
        <strain evidence="6 7">MU402</strain>
    </source>
</reference>
<feature type="region of interest" description="Disordered" evidence="5">
    <location>
        <begin position="299"/>
        <end position="329"/>
    </location>
</feature>
<evidence type="ECO:0000256" key="3">
    <source>
        <dbReference type="ARBA" id="ARBA00023274"/>
    </source>
</evidence>
<dbReference type="InterPro" id="IPR023591">
    <property type="entry name" value="Ribosomal_uS2_flav_dom_sf"/>
</dbReference>
<dbReference type="Proteomes" id="UP000469890">
    <property type="component" value="Unassembled WGS sequence"/>
</dbReference>
<comment type="similarity">
    <text evidence="1">Belongs to the universal ribosomal protein uS2 family.</text>
</comment>
<evidence type="ECO:0000256" key="2">
    <source>
        <dbReference type="ARBA" id="ARBA00022980"/>
    </source>
</evidence>
<accession>A0A8H4BLP7</accession>
<dbReference type="Gene3D" id="3.40.50.10490">
    <property type="entry name" value="Glucose-6-phosphate isomerase like protein, domain 1"/>
    <property type="match status" value="1"/>
</dbReference>
<dbReference type="InterPro" id="IPR001865">
    <property type="entry name" value="Ribosomal_uS2"/>
</dbReference>
<dbReference type="GO" id="GO:0015935">
    <property type="term" value="C:small ribosomal subunit"/>
    <property type="evidence" value="ECO:0007669"/>
    <property type="project" value="InterPro"/>
</dbReference>
<evidence type="ECO:0000313" key="6">
    <source>
        <dbReference type="EMBL" id="KAF1804659.1"/>
    </source>
</evidence>
<name>A0A8H4BLP7_MUCCL</name>
<keyword evidence="2 6" id="KW-0689">Ribosomal protein</keyword>
<comment type="caution">
    <text evidence="6">The sequence shown here is derived from an EMBL/GenBank/DDBJ whole genome shotgun (WGS) entry which is preliminary data.</text>
</comment>
<evidence type="ECO:0000256" key="5">
    <source>
        <dbReference type="SAM" id="MobiDB-lite"/>
    </source>
</evidence>
<dbReference type="FunFam" id="3.40.50.10490:FF:000030">
    <property type="entry name" value="30S ribosomal protein S2"/>
    <property type="match status" value="1"/>
</dbReference>
<dbReference type="Pfam" id="PF00318">
    <property type="entry name" value="Ribosomal_S2"/>
    <property type="match status" value="2"/>
</dbReference>
<dbReference type="CDD" id="cd01425">
    <property type="entry name" value="RPS2"/>
    <property type="match status" value="1"/>
</dbReference>
<evidence type="ECO:0000256" key="4">
    <source>
        <dbReference type="ARBA" id="ARBA00035256"/>
    </source>
</evidence>
<organism evidence="6 7">
    <name type="scientific">Mucor circinelloides f. lusitanicus</name>
    <name type="common">Mucor racemosus var. lusitanicus</name>
    <dbReference type="NCBI Taxonomy" id="29924"/>
    <lineage>
        <taxon>Eukaryota</taxon>
        <taxon>Fungi</taxon>
        <taxon>Fungi incertae sedis</taxon>
        <taxon>Mucoromycota</taxon>
        <taxon>Mucoromycotina</taxon>
        <taxon>Mucoromycetes</taxon>
        <taxon>Mucorales</taxon>
        <taxon>Mucorineae</taxon>
        <taxon>Mucoraceae</taxon>
        <taxon>Mucor</taxon>
    </lineage>
</organism>
<dbReference type="GO" id="GO:0006412">
    <property type="term" value="P:translation"/>
    <property type="evidence" value="ECO:0007669"/>
    <property type="project" value="InterPro"/>
</dbReference>
<gene>
    <name evidence="6" type="ORF">FB192DRAFT_1454961</name>
</gene>
<dbReference type="AlphaFoldDB" id="A0A8H4BLP7"/>
<evidence type="ECO:0000313" key="7">
    <source>
        <dbReference type="Proteomes" id="UP000469890"/>
    </source>
</evidence>
<dbReference type="PANTHER" id="PTHR11489">
    <property type="entry name" value="40S RIBOSOMAL PROTEIN SA"/>
    <property type="match status" value="1"/>
</dbReference>
<proteinExistence type="inferred from homology"/>
<keyword evidence="3" id="KW-0687">Ribonucleoprotein</keyword>
<sequence length="329" mass="36734">MNICEESKVPPILEPTENDIALMLAAKCHLGTKNVSNRMKPYVFSRRADGHQIIHLGKTWEKLILAARVLATIHPETIYITFSTAKTRRPAIKLAQYIGGKTNQDKFVPGTFTNTLEEPSILVCMDPMTDFQAVQESSKCNMPVIAFTNTHCSLKCVDLAIPCNNMGAQSLGLMCWFLSRATLRLRGVLSYTVSWDVLPDMFFYSDTQEEEDGEDGQQQQAHSYESMHKRINWDASGFASTDKSEFRYDTESTSGDWNQGISAGGWADDVPQAQQYQFGSREIPLTDWAEDIPKAEPEWMAPKDEGWGDAASAAATAKPFAPSKTPWDD</sequence>
<evidence type="ECO:0000256" key="1">
    <source>
        <dbReference type="ARBA" id="ARBA00006242"/>
    </source>
</evidence>
<dbReference type="PRINTS" id="PR00395">
    <property type="entry name" value="RIBOSOMALS2"/>
</dbReference>
<dbReference type="EMBL" id="JAAECE010000002">
    <property type="protein sequence ID" value="KAF1804659.1"/>
    <property type="molecule type" value="Genomic_DNA"/>
</dbReference>
<protein>
    <recommendedName>
        <fullName evidence="4">Small ribosomal subunit protein uS2</fullName>
    </recommendedName>
</protein>
<dbReference type="GO" id="GO:0003735">
    <property type="term" value="F:structural constituent of ribosome"/>
    <property type="evidence" value="ECO:0007669"/>
    <property type="project" value="InterPro"/>
</dbReference>
<dbReference type="InterPro" id="IPR005707">
    <property type="entry name" value="Ribosomal_uS2_euk/arc"/>
</dbReference>